<keyword evidence="3" id="KW-1185">Reference proteome</keyword>
<feature type="domain" description="VWFA" evidence="1">
    <location>
        <begin position="199"/>
        <end position="358"/>
    </location>
</feature>
<dbReference type="InterPro" id="IPR036465">
    <property type="entry name" value="vWFA_dom_sf"/>
</dbReference>
<accession>F4L6T5</accession>
<organism evidence="2 3">
    <name type="scientific">Haliscomenobacter hydrossis (strain ATCC 27775 / DSM 1100 / LMG 10767 / O)</name>
    <dbReference type="NCBI Taxonomy" id="760192"/>
    <lineage>
        <taxon>Bacteria</taxon>
        <taxon>Pseudomonadati</taxon>
        <taxon>Bacteroidota</taxon>
        <taxon>Saprospiria</taxon>
        <taxon>Saprospirales</taxon>
        <taxon>Haliscomenobacteraceae</taxon>
        <taxon>Haliscomenobacter</taxon>
    </lineage>
</organism>
<dbReference type="Gene3D" id="3.40.50.410">
    <property type="entry name" value="von Willebrand factor, type A domain"/>
    <property type="match status" value="1"/>
</dbReference>
<dbReference type="EMBL" id="CP002691">
    <property type="protein sequence ID" value="AEE50916.1"/>
    <property type="molecule type" value="Genomic_DNA"/>
</dbReference>
<dbReference type="SMART" id="SM00327">
    <property type="entry name" value="VWA"/>
    <property type="match status" value="1"/>
</dbReference>
<dbReference type="AlphaFoldDB" id="F4L6T5"/>
<protein>
    <submittedName>
        <fullName evidence="2">VWA containing CoxE family protein</fullName>
    </submittedName>
</protein>
<dbReference type="InterPro" id="IPR002035">
    <property type="entry name" value="VWF_A"/>
</dbReference>
<dbReference type="eggNOG" id="COG2425">
    <property type="taxonomic scope" value="Bacteria"/>
</dbReference>
<gene>
    <name evidence="2" type="ordered locus">Halhy_3053</name>
</gene>
<reference key="2">
    <citation type="submission" date="2011-04" db="EMBL/GenBank/DDBJ databases">
        <title>Complete sequence of chromosome of Haliscomenobacter hydrossis DSM 1100.</title>
        <authorList>
            <consortium name="US DOE Joint Genome Institute (JGI-PGF)"/>
            <person name="Lucas S."/>
            <person name="Han J."/>
            <person name="Lapidus A."/>
            <person name="Bruce D."/>
            <person name="Goodwin L."/>
            <person name="Pitluck S."/>
            <person name="Peters L."/>
            <person name="Kyrpides N."/>
            <person name="Mavromatis K."/>
            <person name="Ivanova N."/>
            <person name="Ovchinnikova G."/>
            <person name="Pagani I."/>
            <person name="Daligault H."/>
            <person name="Detter J.C."/>
            <person name="Han C."/>
            <person name="Land M."/>
            <person name="Hauser L."/>
            <person name="Markowitz V."/>
            <person name="Cheng J.-F."/>
            <person name="Hugenholtz P."/>
            <person name="Woyke T."/>
            <person name="Wu D."/>
            <person name="Verbarg S."/>
            <person name="Frueling A."/>
            <person name="Brambilla E."/>
            <person name="Klenk H.-P."/>
            <person name="Eisen J.A."/>
        </authorList>
    </citation>
    <scope>NUCLEOTIDE SEQUENCE</scope>
    <source>
        <strain>DSM 1100</strain>
    </source>
</reference>
<dbReference type="OrthoDB" id="9789979at2"/>
<dbReference type="SUPFAM" id="SSF53300">
    <property type="entry name" value="vWA-like"/>
    <property type="match status" value="1"/>
</dbReference>
<dbReference type="HOGENOM" id="CLU_058765_0_0_10"/>
<proteinExistence type="predicted"/>
<dbReference type="PANTHER" id="PTHR30634:SF16">
    <property type="entry name" value="OUTER-MEMBRANE LIPOPROTEIN LOLB"/>
    <property type="match status" value="1"/>
</dbReference>
<evidence type="ECO:0000313" key="3">
    <source>
        <dbReference type="Proteomes" id="UP000008461"/>
    </source>
</evidence>
<name>F4L6T5_HALH1</name>
<evidence type="ECO:0000259" key="1">
    <source>
        <dbReference type="SMART" id="SM00327"/>
    </source>
</evidence>
<dbReference type="InterPro" id="IPR008912">
    <property type="entry name" value="Uncharacterised_CoxE"/>
</dbReference>
<dbReference type="STRING" id="760192.Halhy_3053"/>
<sequence>MDKEEQLKRWRLVLGQASDPQESISMGEDEQGMDKVLDALYDSERERGLGSSSPNVTRWLGDIRKYFPAPVIQLMQKDALERLRLHQMLLQPELLETLQPDVHLVSTLLSLKKVLPAQTRETAREVIRKVVKDLEKKLRQPLQNAIQGSLSRVARSRRPKPNAIDWHRTIRANLKHYQVEYKSIIPEKLWGYGRRQPKMKDLILLVDQSGSMAASVVYAGIIGSIMASMPSITTRFIVFDTSVVDLTEQLHDAVDLLFATQLGGGTHISKALRYGRQHIRQPRNTIMVLISDLMEGGPAEDLIRQAMEIKTSGVNLIALLALNDKGAPMYDHHIADQFTQLDIPTFACTPDAFPDLMAKAIKGERLRAEL</sequence>
<dbReference type="InterPro" id="IPR050458">
    <property type="entry name" value="LolB"/>
</dbReference>
<dbReference type="PANTHER" id="PTHR30634">
    <property type="entry name" value="OUTER MEMBRANE LOLAB LIPOPROTEIN INSERTION APPARATUS"/>
    <property type="match status" value="1"/>
</dbReference>
<dbReference type="Proteomes" id="UP000008461">
    <property type="component" value="Chromosome"/>
</dbReference>
<reference evidence="2 3" key="1">
    <citation type="journal article" date="2011" name="Stand. Genomic Sci.">
        <title>Complete genome sequence of Haliscomenobacter hydrossis type strain (O).</title>
        <authorList>
            <consortium name="US DOE Joint Genome Institute (JGI-PGF)"/>
            <person name="Daligault H."/>
            <person name="Lapidus A."/>
            <person name="Zeytun A."/>
            <person name="Nolan M."/>
            <person name="Lucas S."/>
            <person name="Del Rio T.G."/>
            <person name="Tice H."/>
            <person name="Cheng J.F."/>
            <person name="Tapia R."/>
            <person name="Han C."/>
            <person name="Goodwin L."/>
            <person name="Pitluck S."/>
            <person name="Liolios K."/>
            <person name="Pagani I."/>
            <person name="Ivanova N."/>
            <person name="Huntemann M."/>
            <person name="Mavromatis K."/>
            <person name="Mikhailova N."/>
            <person name="Pati A."/>
            <person name="Chen A."/>
            <person name="Palaniappan K."/>
            <person name="Land M."/>
            <person name="Hauser L."/>
            <person name="Brambilla E.M."/>
            <person name="Rohde M."/>
            <person name="Verbarg S."/>
            <person name="Goker M."/>
            <person name="Bristow J."/>
            <person name="Eisen J.A."/>
            <person name="Markowitz V."/>
            <person name="Hugenholtz P."/>
            <person name="Kyrpides N.C."/>
            <person name="Klenk H.P."/>
            <person name="Woyke T."/>
        </authorList>
    </citation>
    <scope>NUCLEOTIDE SEQUENCE [LARGE SCALE GENOMIC DNA]</scope>
    <source>
        <strain evidence="3">ATCC 27775 / DSM 1100 / LMG 10767 / O</strain>
    </source>
</reference>
<dbReference type="KEGG" id="hhy:Halhy_3053"/>
<evidence type="ECO:0000313" key="2">
    <source>
        <dbReference type="EMBL" id="AEE50916.1"/>
    </source>
</evidence>
<dbReference type="Pfam" id="PF05762">
    <property type="entry name" value="VWA_CoxE"/>
    <property type="match status" value="1"/>
</dbReference>
<dbReference type="RefSeq" id="WP_013765459.1">
    <property type="nucleotide sequence ID" value="NC_015510.1"/>
</dbReference>